<dbReference type="EMBL" id="GL945017">
    <property type="protein sequence ID" value="EGN57881.1"/>
    <property type="molecule type" value="Genomic_DNA"/>
</dbReference>
<evidence type="ECO:0000313" key="2">
    <source>
        <dbReference type="Proteomes" id="UP000002772"/>
    </source>
</evidence>
<keyword evidence="2" id="KW-1185">Reference proteome</keyword>
<reference evidence="2" key="1">
    <citation type="journal article" date="2011" name="Stand. Genomic Sci.">
        <title>Non-contiguous finished genome sequence of the opportunistic oral pathogen Prevotella multisaccharivorax type strain (PPPA20).</title>
        <authorList>
            <person name="Pati A."/>
            <person name="Gronow S."/>
            <person name="Lu M."/>
            <person name="Lapidus A."/>
            <person name="Nolan M."/>
            <person name="Lucas S."/>
            <person name="Hammon N."/>
            <person name="Deshpande S."/>
            <person name="Cheng J.F."/>
            <person name="Tapia R."/>
            <person name="Han C."/>
            <person name="Goodwin L."/>
            <person name="Pitluck S."/>
            <person name="Liolios K."/>
            <person name="Pagani I."/>
            <person name="Mavromatis K."/>
            <person name="Mikhailova N."/>
            <person name="Huntemann M."/>
            <person name="Chen A."/>
            <person name="Palaniappan K."/>
            <person name="Land M."/>
            <person name="Hauser L."/>
            <person name="Detter J.C."/>
            <person name="Brambilla E.M."/>
            <person name="Rohde M."/>
            <person name="Goker M."/>
            <person name="Woyke T."/>
            <person name="Bristow J."/>
            <person name="Eisen J.A."/>
            <person name="Markowitz V."/>
            <person name="Hugenholtz P."/>
            <person name="Kyrpides N.C."/>
            <person name="Klenk H.P."/>
            <person name="Ivanova N."/>
        </authorList>
    </citation>
    <scope>NUCLEOTIDE SEQUENCE [LARGE SCALE GENOMIC DNA]</scope>
    <source>
        <strain evidence="2">DSM 17128</strain>
    </source>
</reference>
<protein>
    <submittedName>
        <fullName evidence="1">Uncharacterized protein</fullName>
    </submittedName>
</protein>
<dbReference type="HOGENOM" id="CLU_3203540_0_0_10"/>
<organism evidence="1 2">
    <name type="scientific">Hallella multisaccharivorax DSM 17128</name>
    <dbReference type="NCBI Taxonomy" id="688246"/>
    <lineage>
        <taxon>Bacteria</taxon>
        <taxon>Pseudomonadati</taxon>
        <taxon>Bacteroidota</taxon>
        <taxon>Bacteroidia</taxon>
        <taxon>Bacteroidales</taxon>
        <taxon>Prevotellaceae</taxon>
        <taxon>Hallella</taxon>
    </lineage>
</organism>
<dbReference type="Proteomes" id="UP000002772">
    <property type="component" value="Unassembled WGS sequence"/>
</dbReference>
<gene>
    <name evidence="1" type="ORF">Premu_2522</name>
</gene>
<evidence type="ECO:0000313" key="1">
    <source>
        <dbReference type="EMBL" id="EGN57881.1"/>
    </source>
</evidence>
<accession>F8NAX3</accession>
<dbReference type="STRING" id="688246.Premu_2522"/>
<name>F8NAX3_9BACT</name>
<sequence>MVLQTTPGNLNSKGATMSGMTYFLDEVVVTASHAATEEPNFEVCE</sequence>
<dbReference type="AlphaFoldDB" id="F8NAX3"/>
<proteinExistence type="predicted"/>